<dbReference type="GO" id="GO:0004519">
    <property type="term" value="F:endonuclease activity"/>
    <property type="evidence" value="ECO:0007669"/>
    <property type="project" value="UniProtKB-KW"/>
</dbReference>
<proteinExistence type="predicted"/>
<dbReference type="InterPro" id="IPR012296">
    <property type="entry name" value="Nuclease_put_TT1808"/>
</dbReference>
<dbReference type="Gene3D" id="3.90.1570.10">
    <property type="entry name" value="tt1808, chain A"/>
    <property type="match status" value="1"/>
</dbReference>
<dbReference type="RefSeq" id="WP_229486140.1">
    <property type="nucleotide sequence ID" value="NZ_JAIVFQ010000026.1"/>
</dbReference>
<reference evidence="2 3" key="1">
    <citation type="journal article" date="2021" name="Microorganisms">
        <title>Genome Evolution of Filamentous Cyanobacterium Nostoc Species: From Facultative Symbiosis to Free Living.</title>
        <authorList>
            <person name="Huo D."/>
            <person name="Li H."/>
            <person name="Cai F."/>
            <person name="Guo X."/>
            <person name="Qiao Z."/>
            <person name="Wang W."/>
            <person name="Yu G."/>
            <person name="Li R."/>
        </authorList>
    </citation>
    <scope>NUCLEOTIDE SEQUENCE [LARGE SCALE GENOMIC DNA]</scope>
    <source>
        <strain evidence="2 3">CHAB 5714</strain>
    </source>
</reference>
<dbReference type="InterPro" id="IPR008538">
    <property type="entry name" value="Uma2"/>
</dbReference>
<organism evidence="2 3">
    <name type="scientific">Nostoc favosum CHAB5714</name>
    <dbReference type="NCBI Taxonomy" id="2780399"/>
    <lineage>
        <taxon>Bacteria</taxon>
        <taxon>Bacillati</taxon>
        <taxon>Cyanobacteriota</taxon>
        <taxon>Cyanophyceae</taxon>
        <taxon>Nostocales</taxon>
        <taxon>Nostocaceae</taxon>
        <taxon>Nostoc</taxon>
        <taxon>Nostoc favosum</taxon>
    </lineage>
</organism>
<dbReference type="Pfam" id="PF05685">
    <property type="entry name" value="Uma2"/>
    <property type="match status" value="1"/>
</dbReference>
<keyword evidence="2" id="KW-0540">Nuclease</keyword>
<comment type="caution">
    <text evidence="2">The sequence shown here is derived from an EMBL/GenBank/DDBJ whole genome shotgun (WGS) entry which is preliminary data.</text>
</comment>
<dbReference type="PANTHER" id="PTHR35400">
    <property type="entry name" value="SLR1083 PROTEIN"/>
    <property type="match status" value="1"/>
</dbReference>
<protein>
    <submittedName>
        <fullName evidence="2">Uma2 family endonuclease</fullName>
    </submittedName>
</protein>
<accession>A0ABS8IA80</accession>
<feature type="domain" description="Putative restriction endonuclease" evidence="1">
    <location>
        <begin position="16"/>
        <end position="184"/>
    </location>
</feature>
<dbReference type="EMBL" id="JAIVFQ010000026">
    <property type="protein sequence ID" value="MCC5601089.1"/>
    <property type="molecule type" value="Genomic_DNA"/>
</dbReference>
<evidence type="ECO:0000313" key="2">
    <source>
        <dbReference type="EMBL" id="MCC5601089.1"/>
    </source>
</evidence>
<dbReference type="CDD" id="cd06260">
    <property type="entry name" value="DUF820-like"/>
    <property type="match status" value="1"/>
</dbReference>
<dbReference type="SUPFAM" id="SSF52980">
    <property type="entry name" value="Restriction endonuclease-like"/>
    <property type="match status" value="1"/>
</dbReference>
<dbReference type="Proteomes" id="UP001199525">
    <property type="component" value="Unassembled WGS sequence"/>
</dbReference>
<keyword evidence="3" id="KW-1185">Reference proteome</keyword>
<evidence type="ECO:0000259" key="1">
    <source>
        <dbReference type="Pfam" id="PF05685"/>
    </source>
</evidence>
<sequence length="204" mass="23135">MQNTETTLQLRLWTVKEYHRMAEAGIFGADERVELLEGKIIWMIAKGTAHRSAVGRTDRLLQNSLRNRALICVQDPVNLNEWSEPEPDIAVVKVDPLDYADHHPTPKEVYLIIEVADSSLKLDCEIKAKAYSQAGITDYWVLDVVSRQLHVFREPIQDGYQSEVIFAENATISPLEFPDLSITVLEILPPLRGSEVKAMSEDKH</sequence>
<name>A0ABS8IA80_9NOSO</name>
<evidence type="ECO:0000313" key="3">
    <source>
        <dbReference type="Proteomes" id="UP001199525"/>
    </source>
</evidence>
<keyword evidence="2" id="KW-0378">Hydrolase</keyword>
<keyword evidence="2" id="KW-0255">Endonuclease</keyword>
<dbReference type="PANTHER" id="PTHR35400:SF1">
    <property type="entry name" value="SLR1083 PROTEIN"/>
    <property type="match status" value="1"/>
</dbReference>
<dbReference type="InterPro" id="IPR011335">
    <property type="entry name" value="Restrct_endonuc-II-like"/>
</dbReference>
<gene>
    <name evidence="2" type="ORF">LC586_18235</name>
</gene>